<keyword evidence="6 14" id="KW-0479">Metal-binding</keyword>
<feature type="region of interest" description="Disordered" evidence="15">
    <location>
        <begin position="373"/>
        <end position="398"/>
    </location>
</feature>
<dbReference type="InterPro" id="IPR016483">
    <property type="entry name" value="UCP006404_Pept_M50_CBS"/>
</dbReference>
<comment type="cofactor">
    <cofactor evidence="14">
        <name>Zn(2+)</name>
        <dbReference type="ChEBI" id="CHEBI:29105"/>
    </cofactor>
    <text evidence="14">Binds 1 zinc ion per subunit.</text>
</comment>
<accession>A0ABP7HI76</accession>
<evidence type="ECO:0000256" key="12">
    <source>
        <dbReference type="ARBA" id="ARBA00023122"/>
    </source>
</evidence>
<dbReference type="CDD" id="cd06164">
    <property type="entry name" value="S2P-M50_SpoIVFB_CBS"/>
    <property type="match status" value="1"/>
</dbReference>
<keyword evidence="3 14" id="KW-1003">Cell membrane</keyword>
<evidence type="ECO:0000313" key="18">
    <source>
        <dbReference type="Proteomes" id="UP001500888"/>
    </source>
</evidence>
<dbReference type="Pfam" id="PF02163">
    <property type="entry name" value="Peptidase_M50"/>
    <property type="match status" value="2"/>
</dbReference>
<dbReference type="InterPro" id="IPR008915">
    <property type="entry name" value="Peptidase_M50"/>
</dbReference>
<evidence type="ECO:0000256" key="8">
    <source>
        <dbReference type="ARBA" id="ARBA00022801"/>
    </source>
</evidence>
<name>A0ABP7HI76_9ACTN</name>
<evidence type="ECO:0000256" key="4">
    <source>
        <dbReference type="ARBA" id="ARBA00022670"/>
    </source>
</evidence>
<evidence type="ECO:0000256" key="14">
    <source>
        <dbReference type="PIRNR" id="PIRNR006404"/>
    </source>
</evidence>
<evidence type="ECO:0000256" key="9">
    <source>
        <dbReference type="ARBA" id="ARBA00022833"/>
    </source>
</evidence>
<evidence type="ECO:0000259" key="16">
    <source>
        <dbReference type="Pfam" id="PF02163"/>
    </source>
</evidence>
<evidence type="ECO:0000256" key="2">
    <source>
        <dbReference type="ARBA" id="ARBA00007931"/>
    </source>
</evidence>
<feature type="transmembrane region" description="Helical" evidence="14">
    <location>
        <begin position="12"/>
        <end position="37"/>
    </location>
</feature>
<dbReference type="EMBL" id="BAAAZR010000001">
    <property type="protein sequence ID" value="GAA3789628.1"/>
    <property type="molecule type" value="Genomic_DNA"/>
</dbReference>
<keyword evidence="4 14" id="KW-0645">Protease</keyword>
<dbReference type="PANTHER" id="PTHR39188">
    <property type="entry name" value="MEMBRANE-ASSOCIATED ZINC METALLOPROTEASE M50B"/>
    <property type="match status" value="1"/>
</dbReference>
<feature type="transmembrane region" description="Helical" evidence="14">
    <location>
        <begin position="111"/>
        <end position="131"/>
    </location>
</feature>
<feature type="domain" description="Peptidase M50" evidence="16">
    <location>
        <begin position="138"/>
        <end position="197"/>
    </location>
</feature>
<evidence type="ECO:0000256" key="7">
    <source>
        <dbReference type="ARBA" id="ARBA00022737"/>
    </source>
</evidence>
<proteinExistence type="inferred from homology"/>
<dbReference type="Proteomes" id="UP001500888">
    <property type="component" value="Unassembled WGS sequence"/>
</dbReference>
<evidence type="ECO:0000256" key="10">
    <source>
        <dbReference type="ARBA" id="ARBA00022989"/>
    </source>
</evidence>
<dbReference type="SUPFAM" id="SSF54631">
    <property type="entry name" value="CBS-domain pair"/>
    <property type="match status" value="1"/>
</dbReference>
<gene>
    <name evidence="17" type="ORF">GCM10022226_05480</name>
</gene>
<keyword evidence="11 14" id="KW-0482">Metalloprotease</keyword>
<reference evidence="18" key="1">
    <citation type="journal article" date="2019" name="Int. J. Syst. Evol. Microbiol.">
        <title>The Global Catalogue of Microorganisms (GCM) 10K type strain sequencing project: providing services to taxonomists for standard genome sequencing and annotation.</title>
        <authorList>
            <consortium name="The Broad Institute Genomics Platform"/>
            <consortium name="The Broad Institute Genome Sequencing Center for Infectious Disease"/>
            <person name="Wu L."/>
            <person name="Ma J."/>
        </authorList>
    </citation>
    <scope>NUCLEOTIDE SEQUENCE [LARGE SCALE GENOMIC DNA]</scope>
    <source>
        <strain evidence="18">JCM 16908</strain>
    </source>
</reference>
<evidence type="ECO:0000256" key="13">
    <source>
        <dbReference type="ARBA" id="ARBA00023136"/>
    </source>
</evidence>
<evidence type="ECO:0000256" key="6">
    <source>
        <dbReference type="ARBA" id="ARBA00022723"/>
    </source>
</evidence>
<evidence type="ECO:0000256" key="3">
    <source>
        <dbReference type="ARBA" id="ARBA00022475"/>
    </source>
</evidence>
<dbReference type="GO" id="GO:0006508">
    <property type="term" value="P:proteolysis"/>
    <property type="evidence" value="ECO:0007669"/>
    <property type="project" value="UniProtKB-KW"/>
</dbReference>
<keyword evidence="5 14" id="KW-0812">Transmembrane</keyword>
<keyword evidence="9 14" id="KW-0862">Zinc</keyword>
<evidence type="ECO:0000256" key="15">
    <source>
        <dbReference type="SAM" id="MobiDB-lite"/>
    </source>
</evidence>
<feature type="transmembrane region" description="Helical" evidence="14">
    <location>
        <begin position="137"/>
        <end position="157"/>
    </location>
</feature>
<feature type="transmembrane region" description="Helical" evidence="14">
    <location>
        <begin position="197"/>
        <end position="223"/>
    </location>
</feature>
<dbReference type="GO" id="GO:0008233">
    <property type="term" value="F:peptidase activity"/>
    <property type="evidence" value="ECO:0007669"/>
    <property type="project" value="UniProtKB-KW"/>
</dbReference>
<dbReference type="Gene3D" id="3.10.580.10">
    <property type="entry name" value="CBS-domain"/>
    <property type="match status" value="1"/>
</dbReference>
<dbReference type="PIRSF" id="PIRSF006404">
    <property type="entry name" value="UCP006404_Pept_M50_CBS"/>
    <property type="match status" value="1"/>
</dbReference>
<feature type="domain" description="Peptidase M50" evidence="16">
    <location>
        <begin position="56"/>
        <end position="133"/>
    </location>
</feature>
<comment type="similarity">
    <text evidence="2 14">Belongs to the peptidase M50B family.</text>
</comment>
<dbReference type="RefSeq" id="WP_344933746.1">
    <property type="nucleotide sequence ID" value="NZ_BAAAZR010000001.1"/>
</dbReference>
<keyword evidence="8 14" id="KW-0378">Hydrolase</keyword>
<evidence type="ECO:0000313" key="17">
    <source>
        <dbReference type="EMBL" id="GAA3789628.1"/>
    </source>
</evidence>
<feature type="transmembrane region" description="Helical" evidence="14">
    <location>
        <begin position="49"/>
        <end position="67"/>
    </location>
</feature>
<keyword evidence="13 14" id="KW-0472">Membrane</keyword>
<evidence type="ECO:0000256" key="1">
    <source>
        <dbReference type="ARBA" id="ARBA00004651"/>
    </source>
</evidence>
<organism evidence="17 18">
    <name type="scientific">Sphaerisporangium flaviroseum</name>
    <dbReference type="NCBI Taxonomy" id="509199"/>
    <lineage>
        <taxon>Bacteria</taxon>
        <taxon>Bacillati</taxon>
        <taxon>Actinomycetota</taxon>
        <taxon>Actinomycetes</taxon>
        <taxon>Streptosporangiales</taxon>
        <taxon>Streptosporangiaceae</taxon>
        <taxon>Sphaerisporangium</taxon>
    </lineage>
</organism>
<sequence length="398" mass="42221">MKQNLRLGHVAGISVGAHWSTIVIVVLIGAVLASAVLPKAAPDHDPARYWMVAAAASLIFLLSLLAHELAHAIVARRCGVPVKSITLWLLGGITEFAGETKTPKDEFRVSVAGPLVSLVLGIFFYVTVLLLPGPVLLVAAVQWLALMNVVLAVFNMLPGAPLDGGRVLHAALWRRHGDRARADRAAAKAGQALGMMLIVAGGLELIFLGWTGGLWLMLIGWFLGSAARSEGLARVAHEGLKGWSVRDVMTASPDVAPAWQEIDDFVSTVASRSRQAVFPVVNFAGESAGTLSLEALTAIPPEQRHDRRISTVARPLPADRLLSPDDQATRILEVSGFSGELMAVVADAGRVVGMVTTADFTRSLQQAILRATSSRTGTATDQGSQRNHPTEPLHDPGA</sequence>
<feature type="compositionally biased region" description="Basic and acidic residues" evidence="15">
    <location>
        <begin position="388"/>
        <end position="398"/>
    </location>
</feature>
<keyword evidence="12" id="KW-0129">CBS domain</keyword>
<protein>
    <recommendedName>
        <fullName evidence="14">Zinc metalloprotease</fullName>
    </recommendedName>
</protein>
<keyword evidence="10 14" id="KW-1133">Transmembrane helix</keyword>
<keyword evidence="18" id="KW-1185">Reference proteome</keyword>
<comment type="subcellular location">
    <subcellularLocation>
        <location evidence="1 14">Cell membrane</location>
        <topology evidence="1 14">Multi-pass membrane protein</topology>
    </subcellularLocation>
</comment>
<evidence type="ECO:0000256" key="5">
    <source>
        <dbReference type="ARBA" id="ARBA00022692"/>
    </source>
</evidence>
<evidence type="ECO:0000256" key="11">
    <source>
        <dbReference type="ARBA" id="ARBA00023049"/>
    </source>
</evidence>
<dbReference type="InterPro" id="IPR046342">
    <property type="entry name" value="CBS_dom_sf"/>
</dbReference>
<feature type="compositionally biased region" description="Polar residues" evidence="15">
    <location>
        <begin position="373"/>
        <end position="387"/>
    </location>
</feature>
<comment type="caution">
    <text evidence="17">The sequence shown here is derived from an EMBL/GenBank/DDBJ whole genome shotgun (WGS) entry which is preliminary data.</text>
</comment>
<dbReference type="PANTHER" id="PTHR39188:SF3">
    <property type="entry name" value="STAGE IV SPORULATION PROTEIN FB"/>
    <property type="match status" value="1"/>
</dbReference>
<keyword evidence="7" id="KW-0677">Repeat</keyword>